<dbReference type="EMBL" id="JASCZI010000014">
    <property type="protein sequence ID" value="MED6106687.1"/>
    <property type="molecule type" value="Genomic_DNA"/>
</dbReference>
<evidence type="ECO:0000313" key="2">
    <source>
        <dbReference type="Proteomes" id="UP001341840"/>
    </source>
</evidence>
<gene>
    <name evidence="1" type="ORF">PIB30_006631</name>
</gene>
<proteinExistence type="predicted"/>
<dbReference type="Proteomes" id="UP001341840">
    <property type="component" value="Unassembled WGS sequence"/>
</dbReference>
<name>A0ABU6Q4D3_9FABA</name>
<reference evidence="1 2" key="1">
    <citation type="journal article" date="2023" name="Plants (Basel)">
        <title>Bridging the Gap: Combining Genomics and Transcriptomics Approaches to Understand Stylosanthes scabra, an Orphan Legume from the Brazilian Caatinga.</title>
        <authorList>
            <person name="Ferreira-Neto J.R.C."/>
            <person name="da Silva M.D."/>
            <person name="Binneck E."/>
            <person name="de Melo N.F."/>
            <person name="da Silva R.H."/>
            <person name="de Melo A.L.T.M."/>
            <person name="Pandolfi V."/>
            <person name="Bustamante F.O."/>
            <person name="Brasileiro-Vidal A.C."/>
            <person name="Benko-Iseppon A.M."/>
        </authorList>
    </citation>
    <scope>NUCLEOTIDE SEQUENCE [LARGE SCALE GENOMIC DNA]</scope>
    <source>
        <tissue evidence="1">Leaves</tissue>
    </source>
</reference>
<evidence type="ECO:0000313" key="1">
    <source>
        <dbReference type="EMBL" id="MED6106687.1"/>
    </source>
</evidence>
<comment type="caution">
    <text evidence="1">The sequence shown here is derived from an EMBL/GenBank/DDBJ whole genome shotgun (WGS) entry which is preliminary data.</text>
</comment>
<keyword evidence="2" id="KW-1185">Reference proteome</keyword>
<accession>A0ABU6Q4D3</accession>
<sequence>MSPKDAAAKMLPLLLLSYSILFTSDLHHSFKVFGVLKGLRDWVPQAQEEEEQHDVLRRKLGEEHKKSCFSGLEPYSSCLPLICLQRKSCLILWLRLWPKKIKGAGNK</sequence>
<protein>
    <submittedName>
        <fullName evidence="1">Uncharacterized protein</fullName>
    </submittedName>
</protein>
<organism evidence="1 2">
    <name type="scientific">Stylosanthes scabra</name>
    <dbReference type="NCBI Taxonomy" id="79078"/>
    <lineage>
        <taxon>Eukaryota</taxon>
        <taxon>Viridiplantae</taxon>
        <taxon>Streptophyta</taxon>
        <taxon>Embryophyta</taxon>
        <taxon>Tracheophyta</taxon>
        <taxon>Spermatophyta</taxon>
        <taxon>Magnoliopsida</taxon>
        <taxon>eudicotyledons</taxon>
        <taxon>Gunneridae</taxon>
        <taxon>Pentapetalae</taxon>
        <taxon>rosids</taxon>
        <taxon>fabids</taxon>
        <taxon>Fabales</taxon>
        <taxon>Fabaceae</taxon>
        <taxon>Papilionoideae</taxon>
        <taxon>50 kb inversion clade</taxon>
        <taxon>dalbergioids sensu lato</taxon>
        <taxon>Dalbergieae</taxon>
        <taxon>Pterocarpus clade</taxon>
        <taxon>Stylosanthes</taxon>
    </lineage>
</organism>